<dbReference type="AlphaFoldDB" id="A0A2W4VWD8"/>
<organism evidence="2 3">
    <name type="scientific">Leptolyngbya foveolarum</name>
    <dbReference type="NCBI Taxonomy" id="47253"/>
    <lineage>
        <taxon>Bacteria</taxon>
        <taxon>Bacillati</taxon>
        <taxon>Cyanobacteriota</taxon>
        <taxon>Cyanophyceae</taxon>
        <taxon>Leptolyngbyales</taxon>
        <taxon>Leptolyngbyaceae</taxon>
        <taxon>Leptolyngbya group</taxon>
        <taxon>Leptolyngbya</taxon>
    </lineage>
</organism>
<evidence type="ECO:0000259" key="1">
    <source>
        <dbReference type="Pfam" id="PF05419"/>
    </source>
</evidence>
<feature type="domain" description="GUN4-like" evidence="1">
    <location>
        <begin position="8"/>
        <end position="79"/>
    </location>
</feature>
<comment type="caution">
    <text evidence="2">The sequence shown here is derived from an EMBL/GenBank/DDBJ whole genome shotgun (WGS) entry which is preliminary data.</text>
</comment>
<name>A0A2W4VWD8_9CYAN</name>
<sequence length="110" mass="12849">MEDIVLESDAGIDYSTLHSLLNKSKFRQADKLTYDLMCKATGKPIGSYFNSEDISYFPESDLLSIEKLWNYYGNGKLDLKSKERFSRLCTWRFRTLQNAGWMEIKYPAKL</sequence>
<proteinExistence type="predicted"/>
<dbReference type="Pfam" id="PF05419">
    <property type="entry name" value="GUN4"/>
    <property type="match status" value="1"/>
</dbReference>
<evidence type="ECO:0000313" key="3">
    <source>
        <dbReference type="Proteomes" id="UP000249354"/>
    </source>
</evidence>
<protein>
    <recommendedName>
        <fullName evidence="1">GUN4-like domain-containing protein</fullName>
    </recommendedName>
</protein>
<dbReference type="InterPro" id="IPR008629">
    <property type="entry name" value="GUN4-like"/>
</dbReference>
<dbReference type="SUPFAM" id="SSF140869">
    <property type="entry name" value="GUN4-like"/>
    <property type="match status" value="1"/>
</dbReference>
<gene>
    <name evidence="2" type="ORF">DCF25_19895</name>
</gene>
<reference evidence="3" key="1">
    <citation type="submission" date="2018-04" db="EMBL/GenBank/DDBJ databases">
        <authorList>
            <person name="Cornet L."/>
        </authorList>
    </citation>
    <scope>NUCLEOTIDE SEQUENCE [LARGE SCALE GENOMIC DNA]</scope>
</reference>
<evidence type="ECO:0000313" key="2">
    <source>
        <dbReference type="EMBL" id="PZO11198.1"/>
    </source>
</evidence>
<dbReference type="Proteomes" id="UP000249354">
    <property type="component" value="Unassembled WGS sequence"/>
</dbReference>
<accession>A0A2W4VWD8</accession>
<dbReference type="EMBL" id="QBMC01000198">
    <property type="protein sequence ID" value="PZO11198.1"/>
    <property type="molecule type" value="Genomic_DNA"/>
</dbReference>
<dbReference type="InterPro" id="IPR037215">
    <property type="entry name" value="GUN4-like_sf"/>
</dbReference>
<dbReference type="Gene3D" id="1.25.40.620">
    <property type="match status" value="1"/>
</dbReference>
<reference evidence="2 3" key="2">
    <citation type="submission" date="2018-06" db="EMBL/GenBank/DDBJ databases">
        <title>Metagenomic assembly of (sub)arctic Cyanobacteria and their associated microbiome from non-axenic cultures.</title>
        <authorList>
            <person name="Baurain D."/>
        </authorList>
    </citation>
    <scope>NUCLEOTIDE SEQUENCE [LARGE SCALE GENOMIC DNA]</scope>
    <source>
        <strain evidence="2">ULC129bin1</strain>
    </source>
</reference>